<protein>
    <recommendedName>
        <fullName evidence="4">Portal protein</fullName>
    </recommendedName>
</protein>
<dbReference type="EMBL" id="MT144745">
    <property type="protein sequence ID" value="QJH98649.1"/>
    <property type="molecule type" value="Genomic_DNA"/>
</dbReference>
<name>A0A6H1ZM05_9ZZZZ</name>
<dbReference type="AlphaFoldDB" id="A0A6H1ZM05"/>
<evidence type="ECO:0000313" key="2">
    <source>
        <dbReference type="EMBL" id="QJA48230.1"/>
    </source>
</evidence>
<accession>A0A6H1ZM05</accession>
<reference evidence="2" key="1">
    <citation type="submission" date="2020-03" db="EMBL/GenBank/DDBJ databases">
        <title>The deep terrestrial virosphere.</title>
        <authorList>
            <person name="Holmfeldt K."/>
            <person name="Nilsson E."/>
            <person name="Simone D."/>
            <person name="Lopez-Fernandez M."/>
            <person name="Wu X."/>
            <person name="de Brujin I."/>
            <person name="Lundin D."/>
            <person name="Andersson A."/>
            <person name="Bertilsson S."/>
            <person name="Dopson M."/>
        </authorList>
    </citation>
    <scope>NUCLEOTIDE SEQUENCE</scope>
    <source>
        <strain evidence="2">TM448A00880</strain>
        <strain evidence="3">TM448B01360</strain>
    </source>
</reference>
<feature type="region of interest" description="Disordered" evidence="1">
    <location>
        <begin position="572"/>
        <end position="626"/>
    </location>
</feature>
<dbReference type="EMBL" id="MT144076">
    <property type="protein sequence ID" value="QJA48230.1"/>
    <property type="molecule type" value="Genomic_DNA"/>
</dbReference>
<gene>
    <name evidence="2" type="ORF">TM448A00880_0007</name>
    <name evidence="3" type="ORF">TM448B01360_0005</name>
</gene>
<evidence type="ECO:0008006" key="4">
    <source>
        <dbReference type="Google" id="ProtNLM"/>
    </source>
</evidence>
<proteinExistence type="predicted"/>
<sequence>MRTAQEIIKLAAELPGYYKTRNAQFLEDEKFFTKEFKIPMPKGKKALILPTGPMVVINGINHLSRSYPKCTVPRRANTDTAQDDAEAISNYLNAQWYMLQSQQSKSITRDALFYAFVRGPSVFKVLYDPDAWPDEPEEPEMPEGYDGEVGSLPVTSREQFIATLDSFAEYEVDRDNWKHDFEEWEAQVEVQLPYSVQVRDPQFVFPEPGVDPPSYVIEIYESTWAYIKKAWPEMNEVGEEGESQFPSMNDTDKLQWVEYWDKDSYWYGIYNSKRGMASKLDNWREAVPVKRHNWGFVPYVIWGGWSSPLEKPEFQYQSVYYAIKDLLGYESALFSQRAHIIRKYAWPALKVKSDRKDFKFNPEEGAINYFREGEDAIYMEWSSPLPILEIQLDAVQDYIAGSTTPEVLRGTAKARSGYALAQQASLAQAFITPYAVGLAYAVQQVNERILRLIDRVIEQPVRIWGKSGGEMLLAEIGPENIRGYYRNLVDVDVTLPVDEIQNARSNAELYDRRIISRLTAAERSGIENPLQEQARLAAEDIIEHPAMQEARAVKAALDWGIDIAAYIGAQQGVSPMQSATQKKKRRFPSPTPTPPAQGTVEETDLVERQYKAPQGARKRNLRRKKR</sequence>
<organism evidence="2">
    <name type="scientific">viral metagenome</name>
    <dbReference type="NCBI Taxonomy" id="1070528"/>
    <lineage>
        <taxon>unclassified sequences</taxon>
        <taxon>metagenomes</taxon>
        <taxon>organismal metagenomes</taxon>
    </lineage>
</organism>
<evidence type="ECO:0000256" key="1">
    <source>
        <dbReference type="SAM" id="MobiDB-lite"/>
    </source>
</evidence>
<evidence type="ECO:0000313" key="3">
    <source>
        <dbReference type="EMBL" id="QJH98649.1"/>
    </source>
</evidence>
<feature type="compositionally biased region" description="Basic residues" evidence="1">
    <location>
        <begin position="616"/>
        <end position="626"/>
    </location>
</feature>